<organism evidence="5 6">
    <name type="scientific">Aminipila luticellarii</name>
    <dbReference type="NCBI Taxonomy" id="2507160"/>
    <lineage>
        <taxon>Bacteria</taxon>
        <taxon>Bacillati</taxon>
        <taxon>Bacillota</taxon>
        <taxon>Clostridia</taxon>
        <taxon>Peptostreptococcales</taxon>
        <taxon>Anaerovoracaceae</taxon>
        <taxon>Aminipila</taxon>
    </lineage>
</organism>
<dbReference type="Gene3D" id="3.20.20.10">
    <property type="entry name" value="Alanine racemase"/>
    <property type="match status" value="1"/>
</dbReference>
<reference evidence="5 6" key="1">
    <citation type="submission" date="2019-01" db="EMBL/GenBank/DDBJ databases">
        <title>Draft genomes of a novel of Aminipila strains.</title>
        <authorList>
            <person name="Ma S."/>
        </authorList>
    </citation>
    <scope>NUCLEOTIDE SEQUENCE [LARGE SCALE GENOMIC DNA]</scope>
    <source>
        <strain evidence="6">JN-39</strain>
    </source>
</reference>
<dbReference type="OrthoDB" id="504078at2"/>
<name>A0A410PXV9_9FIRM</name>
<evidence type="ECO:0000256" key="1">
    <source>
        <dbReference type="ARBA" id="ARBA00001933"/>
    </source>
</evidence>
<evidence type="ECO:0000313" key="5">
    <source>
        <dbReference type="EMBL" id="QAT43686.1"/>
    </source>
</evidence>
<evidence type="ECO:0000259" key="4">
    <source>
        <dbReference type="Pfam" id="PF01168"/>
    </source>
</evidence>
<gene>
    <name evidence="5" type="ORF">EQM06_10880</name>
</gene>
<dbReference type="AlphaFoldDB" id="A0A410PXV9"/>
<keyword evidence="2" id="KW-0663">Pyridoxal phosphate</keyword>
<dbReference type="RefSeq" id="WP_128746463.1">
    <property type="nucleotide sequence ID" value="NZ_CP035281.1"/>
</dbReference>
<feature type="domain" description="Alanine racemase N-terminal" evidence="4">
    <location>
        <begin position="13"/>
        <end position="231"/>
    </location>
</feature>
<dbReference type="SUPFAM" id="SSF51419">
    <property type="entry name" value="PLP-binding barrel"/>
    <property type="match status" value="1"/>
</dbReference>
<dbReference type="PANTHER" id="PTHR30511">
    <property type="entry name" value="ALANINE RACEMASE"/>
    <property type="match status" value="1"/>
</dbReference>
<dbReference type="GO" id="GO:0008784">
    <property type="term" value="F:alanine racemase activity"/>
    <property type="evidence" value="ECO:0007669"/>
    <property type="project" value="TreeGrafter"/>
</dbReference>
<proteinExistence type="predicted"/>
<dbReference type="PANTHER" id="PTHR30511:SF3">
    <property type="entry name" value="LYSINE RACEMASE"/>
    <property type="match status" value="1"/>
</dbReference>
<dbReference type="CDD" id="cd06815">
    <property type="entry name" value="PLPDE_III_AR_like_1"/>
    <property type="match status" value="1"/>
</dbReference>
<dbReference type="EMBL" id="CP035281">
    <property type="protein sequence ID" value="QAT43686.1"/>
    <property type="molecule type" value="Genomic_DNA"/>
</dbReference>
<sequence length="365" mass="40895">MNANGARYPQLEVDLKKFRHNIDSMVKLCQEQGIEVAGVIKGFHAIPEMVKEFDNSNCKYIATSRMEQIIDSKEIGCKKPFFLIRIPMLSEIEDLVKYAEYSLNSEQVVLDQINTECRKQGKRHGVVLMADLGDLREGFWNVEEMVKTANYVETQLENVDLMGIGTNLGCYGSIKATPEKMNDLIAIAEKIEAVIGRKLEIISGGATTSAPMVFDKTMPKRINHLRIGEGIILAHDYEALFGVKADFLNQDVFTLKAEVVEVKDKPSYPVGELSFDAFGHAQTYVDRGIRRRALVALGKVDFGDPDMLIPRNDKLEILGASSDHLILDIENCKDEIHVGDIIEFDLCYATMVYATSSKNIHIVTK</sequence>
<dbReference type="InterPro" id="IPR029066">
    <property type="entry name" value="PLP-binding_barrel"/>
</dbReference>
<dbReference type="Pfam" id="PF01168">
    <property type="entry name" value="Ala_racemase_N"/>
    <property type="match status" value="1"/>
</dbReference>
<accession>A0A410PXV9</accession>
<dbReference type="InterPro" id="IPR000821">
    <property type="entry name" value="Ala_racemase"/>
</dbReference>
<keyword evidence="6" id="KW-1185">Reference proteome</keyword>
<dbReference type="GO" id="GO:0030170">
    <property type="term" value="F:pyridoxal phosphate binding"/>
    <property type="evidence" value="ECO:0007669"/>
    <property type="project" value="TreeGrafter"/>
</dbReference>
<evidence type="ECO:0000256" key="2">
    <source>
        <dbReference type="ARBA" id="ARBA00022898"/>
    </source>
</evidence>
<dbReference type="InterPro" id="IPR001608">
    <property type="entry name" value="Ala_racemase_N"/>
</dbReference>
<dbReference type="KEGG" id="amij:EQM06_10880"/>
<dbReference type="Proteomes" id="UP000287601">
    <property type="component" value="Chromosome"/>
</dbReference>
<protein>
    <submittedName>
        <fullName evidence="5">Alanine/ornithine racemase family PLP-dependent enzyme</fullName>
    </submittedName>
</protein>
<keyword evidence="3" id="KW-0413">Isomerase</keyword>
<evidence type="ECO:0000313" key="6">
    <source>
        <dbReference type="Proteomes" id="UP000287601"/>
    </source>
</evidence>
<evidence type="ECO:0000256" key="3">
    <source>
        <dbReference type="ARBA" id="ARBA00023235"/>
    </source>
</evidence>
<dbReference type="GO" id="GO:0005829">
    <property type="term" value="C:cytosol"/>
    <property type="evidence" value="ECO:0007669"/>
    <property type="project" value="TreeGrafter"/>
</dbReference>
<comment type="cofactor">
    <cofactor evidence="1">
        <name>pyridoxal 5'-phosphate</name>
        <dbReference type="ChEBI" id="CHEBI:597326"/>
    </cofactor>
</comment>